<dbReference type="VEuPathDB" id="FungiDB:FUN_007851"/>
<proteinExistence type="predicted"/>
<organism evidence="2 3">
    <name type="scientific">Rhizophagus irregularis</name>
    <dbReference type="NCBI Taxonomy" id="588596"/>
    <lineage>
        <taxon>Eukaryota</taxon>
        <taxon>Fungi</taxon>
        <taxon>Fungi incertae sedis</taxon>
        <taxon>Mucoromycota</taxon>
        <taxon>Glomeromycotina</taxon>
        <taxon>Glomeromycetes</taxon>
        <taxon>Glomerales</taxon>
        <taxon>Glomeraceae</taxon>
        <taxon>Rhizophagus</taxon>
    </lineage>
</organism>
<keyword evidence="3" id="KW-1185">Reference proteome</keyword>
<comment type="caution">
    <text evidence="2">The sequence shown here is derived from an EMBL/GenBank/DDBJ whole genome shotgun (WGS) entry which is preliminary data.</text>
</comment>
<evidence type="ECO:0000256" key="1">
    <source>
        <dbReference type="SAM" id="Coils"/>
    </source>
</evidence>
<name>A0A2I1GD89_9GLOM</name>
<dbReference type="VEuPathDB" id="FungiDB:RhiirFUN_008237"/>
<dbReference type="VEuPathDB" id="FungiDB:RhiirA1_469918"/>
<keyword evidence="1" id="KW-0175">Coiled coil</keyword>
<dbReference type="AlphaFoldDB" id="A0A2I1GD89"/>
<dbReference type="EMBL" id="LLXI01000332">
    <property type="protein sequence ID" value="PKY44586.1"/>
    <property type="molecule type" value="Genomic_DNA"/>
</dbReference>
<feature type="coiled-coil region" evidence="1">
    <location>
        <begin position="228"/>
        <end position="284"/>
    </location>
</feature>
<gene>
    <name evidence="2" type="ORF">RhiirA4_458931</name>
</gene>
<evidence type="ECO:0000313" key="3">
    <source>
        <dbReference type="Proteomes" id="UP000234323"/>
    </source>
</evidence>
<reference evidence="2 3" key="1">
    <citation type="submission" date="2015-10" db="EMBL/GenBank/DDBJ databases">
        <title>Genome analyses suggest a sexual origin of heterokaryosis in a supposedly ancient asexual fungus.</title>
        <authorList>
            <person name="Ropars J."/>
            <person name="Sedzielewska K."/>
            <person name="Noel J."/>
            <person name="Charron P."/>
            <person name="Farinelli L."/>
            <person name="Marton T."/>
            <person name="Kruger M."/>
            <person name="Pelin A."/>
            <person name="Brachmann A."/>
            <person name="Corradi N."/>
        </authorList>
    </citation>
    <scope>NUCLEOTIDE SEQUENCE [LARGE SCALE GENOMIC DNA]</scope>
    <source>
        <strain evidence="2 3">A4</strain>
    </source>
</reference>
<sequence length="289" mass="35303">MSSQPKYSSYFFSFPISFRYYHQMVYDVTNRNVLKIILLIKCYFIVVDDLIKNYQYRAIVNNTAKAIRVYETFNKIGGRGRIIRIKNFGWTIITRMNKEERQYVIDIITWLLIDSNSRKGEQLKIKMKTLILRKERRLLLENAKVYQKYPNRTRRKKNYNSNTQTMENINKKKIKIMELYTPKIIYEYKEMTEEKEKQVKEWLEKTREQDLDQIKILEIIMRSQIEIIQRFDKILNEIIRLKDELKQQNDKRIIMVSIEELTNVGRLLQNNQNKSKKYSKLRERWLENI</sequence>
<protein>
    <submittedName>
        <fullName evidence="2">Uncharacterized protein</fullName>
    </submittedName>
</protein>
<dbReference type="Proteomes" id="UP000234323">
    <property type="component" value="Unassembled WGS sequence"/>
</dbReference>
<accession>A0A2I1GD89</accession>
<evidence type="ECO:0000313" key="2">
    <source>
        <dbReference type="EMBL" id="PKY44586.1"/>
    </source>
</evidence>